<sequence>MFEGFETRRVDVGEASVLVRYGGEGPPVVLLHGHPRTSATWHRVAPLLVRRGFTVVCPDLRGYGRSTGPAPTADHAGYSKRAVPGDVVEVMRSLGHARFALAGHDRGGSVALRLALDRPDAVSRVALIDCLPLTEHLSRITTEFATQWWHWFFFAQPDIPERVINADPDSWYRGAPGAWGRRTMTSGARPRGTPTWCGRCWRTTGPVSPSTGGTRRTTAPPGHGSGARR</sequence>
<name>A0ABQ3D8C2_9ACTN</name>
<dbReference type="PANTHER" id="PTHR43798:SF33">
    <property type="entry name" value="HYDROLASE, PUTATIVE (AFU_ORTHOLOGUE AFUA_2G14860)-RELATED"/>
    <property type="match status" value="1"/>
</dbReference>
<dbReference type="InterPro" id="IPR000073">
    <property type="entry name" value="AB_hydrolase_1"/>
</dbReference>
<evidence type="ECO:0000313" key="4">
    <source>
        <dbReference type="Proteomes" id="UP000653644"/>
    </source>
</evidence>
<dbReference type="SUPFAM" id="SSF53474">
    <property type="entry name" value="alpha/beta-Hydrolases"/>
    <property type="match status" value="1"/>
</dbReference>
<dbReference type="Proteomes" id="UP000653644">
    <property type="component" value="Unassembled WGS sequence"/>
</dbReference>
<proteinExistence type="predicted"/>
<feature type="compositionally biased region" description="Low complexity" evidence="1">
    <location>
        <begin position="203"/>
        <end position="218"/>
    </location>
</feature>
<reference evidence="4" key="1">
    <citation type="journal article" date="2019" name="Int. J. Syst. Evol. Microbiol.">
        <title>The Global Catalogue of Microorganisms (GCM) 10K type strain sequencing project: providing services to taxonomists for standard genome sequencing and annotation.</title>
        <authorList>
            <consortium name="The Broad Institute Genomics Platform"/>
            <consortium name="The Broad Institute Genome Sequencing Center for Infectious Disease"/>
            <person name="Wu L."/>
            <person name="Ma J."/>
        </authorList>
    </citation>
    <scope>NUCLEOTIDE SEQUENCE [LARGE SCALE GENOMIC DNA]</scope>
    <source>
        <strain evidence="4">JCM 4733</strain>
    </source>
</reference>
<organism evidence="3 4">
    <name type="scientific">Streptomyces canarius</name>
    <dbReference type="NCBI Taxonomy" id="285453"/>
    <lineage>
        <taxon>Bacteria</taxon>
        <taxon>Bacillati</taxon>
        <taxon>Actinomycetota</taxon>
        <taxon>Actinomycetes</taxon>
        <taxon>Kitasatosporales</taxon>
        <taxon>Streptomycetaceae</taxon>
        <taxon>Streptomyces</taxon>
    </lineage>
</organism>
<evidence type="ECO:0000313" key="3">
    <source>
        <dbReference type="EMBL" id="GHA61421.1"/>
    </source>
</evidence>
<feature type="domain" description="AB hydrolase-1" evidence="2">
    <location>
        <begin position="26"/>
        <end position="153"/>
    </location>
</feature>
<dbReference type="Pfam" id="PF00561">
    <property type="entry name" value="Abhydrolase_1"/>
    <property type="match status" value="1"/>
</dbReference>
<accession>A0ABQ3D8C2</accession>
<dbReference type="InterPro" id="IPR029058">
    <property type="entry name" value="AB_hydrolase_fold"/>
</dbReference>
<dbReference type="PRINTS" id="PR00111">
    <property type="entry name" value="ABHYDROLASE"/>
</dbReference>
<dbReference type="InterPro" id="IPR000639">
    <property type="entry name" value="Epox_hydrolase-like"/>
</dbReference>
<keyword evidence="4" id="KW-1185">Reference proteome</keyword>
<dbReference type="PRINTS" id="PR00412">
    <property type="entry name" value="EPOXHYDRLASE"/>
</dbReference>
<evidence type="ECO:0000256" key="1">
    <source>
        <dbReference type="SAM" id="MobiDB-lite"/>
    </source>
</evidence>
<dbReference type="PANTHER" id="PTHR43798">
    <property type="entry name" value="MONOACYLGLYCEROL LIPASE"/>
    <property type="match status" value="1"/>
</dbReference>
<dbReference type="EMBL" id="BMVN01000044">
    <property type="protein sequence ID" value="GHA61421.1"/>
    <property type="molecule type" value="Genomic_DNA"/>
</dbReference>
<gene>
    <name evidence="3" type="ORF">GCM10010345_76980</name>
</gene>
<evidence type="ECO:0000259" key="2">
    <source>
        <dbReference type="Pfam" id="PF00561"/>
    </source>
</evidence>
<comment type="caution">
    <text evidence="3">The sequence shown here is derived from an EMBL/GenBank/DDBJ whole genome shotgun (WGS) entry which is preliminary data.</text>
</comment>
<dbReference type="InterPro" id="IPR050266">
    <property type="entry name" value="AB_hydrolase_sf"/>
</dbReference>
<feature type="region of interest" description="Disordered" evidence="1">
    <location>
        <begin position="185"/>
        <end position="229"/>
    </location>
</feature>
<protein>
    <recommendedName>
        <fullName evidence="2">AB hydrolase-1 domain-containing protein</fullName>
    </recommendedName>
</protein>
<dbReference type="Gene3D" id="3.40.50.1820">
    <property type="entry name" value="alpha/beta hydrolase"/>
    <property type="match status" value="1"/>
</dbReference>